<dbReference type="GO" id="GO:0006383">
    <property type="term" value="P:transcription by RNA polymerase III"/>
    <property type="evidence" value="ECO:0007669"/>
    <property type="project" value="TreeGrafter"/>
</dbReference>
<dbReference type="GO" id="GO:0006362">
    <property type="term" value="P:transcription elongation by RNA polymerase I"/>
    <property type="evidence" value="ECO:0007669"/>
    <property type="project" value="TreeGrafter"/>
</dbReference>
<evidence type="ECO:0000313" key="8">
    <source>
        <dbReference type="EMBL" id="ETO05041.1"/>
    </source>
</evidence>
<evidence type="ECO:0000256" key="2">
    <source>
        <dbReference type="ARBA" id="ARBA00022478"/>
    </source>
</evidence>
<dbReference type="GO" id="GO:0003677">
    <property type="term" value="F:DNA binding"/>
    <property type="evidence" value="ECO:0007669"/>
    <property type="project" value="InterPro"/>
</dbReference>
<dbReference type="GO" id="GO:0046983">
    <property type="term" value="F:protein dimerization activity"/>
    <property type="evidence" value="ECO:0007669"/>
    <property type="project" value="InterPro"/>
</dbReference>
<keyword evidence="2" id="KW-0240">DNA-directed RNA polymerase</keyword>
<dbReference type="Proteomes" id="UP000023152">
    <property type="component" value="Unassembled WGS sequence"/>
</dbReference>
<dbReference type="PROSITE" id="PS01154">
    <property type="entry name" value="RNA_POL_L_13KD"/>
    <property type="match status" value="1"/>
</dbReference>
<protein>
    <recommendedName>
        <fullName evidence="7">DNA-directed RNA polymerase RBP11-like dimerisation domain-containing protein</fullName>
    </recommendedName>
</protein>
<feature type="compositionally biased region" description="Low complexity" evidence="6">
    <location>
        <begin position="178"/>
        <end position="191"/>
    </location>
</feature>
<dbReference type="SUPFAM" id="SSF55257">
    <property type="entry name" value="RBP11-like subunits of RNA polymerase"/>
    <property type="match status" value="1"/>
</dbReference>
<evidence type="ECO:0000256" key="5">
    <source>
        <dbReference type="ARBA" id="ARBA00025751"/>
    </source>
</evidence>
<organism evidence="8 9">
    <name type="scientific">Reticulomyxa filosa</name>
    <dbReference type="NCBI Taxonomy" id="46433"/>
    <lineage>
        <taxon>Eukaryota</taxon>
        <taxon>Sar</taxon>
        <taxon>Rhizaria</taxon>
        <taxon>Retaria</taxon>
        <taxon>Foraminifera</taxon>
        <taxon>Monothalamids</taxon>
        <taxon>Reticulomyxidae</taxon>
        <taxon>Reticulomyxa</taxon>
    </lineage>
</organism>
<dbReference type="PANTHER" id="PTHR13946">
    <property type="entry name" value="DNA-DIRECTED RNA POLYMERASE I,II,III"/>
    <property type="match status" value="1"/>
</dbReference>
<dbReference type="OrthoDB" id="510325at2759"/>
<keyword evidence="9" id="KW-1185">Reference proteome</keyword>
<evidence type="ECO:0000259" key="7">
    <source>
        <dbReference type="Pfam" id="PF13656"/>
    </source>
</evidence>
<comment type="subcellular location">
    <subcellularLocation>
        <location evidence="1">Nucleus</location>
    </subcellularLocation>
</comment>
<dbReference type="InterPro" id="IPR008193">
    <property type="entry name" value="RNA_pol_Rpb11_13-16kDa_CS"/>
</dbReference>
<comment type="similarity">
    <text evidence="5">Belongs to the archaeal Rpo11/eukaryotic RPB11/RPC19 RNA polymerase subunit family.</text>
</comment>
<keyword evidence="3" id="KW-0804">Transcription</keyword>
<dbReference type="Gene3D" id="3.30.1360.10">
    <property type="entry name" value="RNA polymerase, RBP11-like subunit"/>
    <property type="match status" value="1"/>
</dbReference>
<dbReference type="GO" id="GO:0005736">
    <property type="term" value="C:RNA polymerase I complex"/>
    <property type="evidence" value="ECO:0007669"/>
    <property type="project" value="TreeGrafter"/>
</dbReference>
<feature type="domain" description="DNA-directed RNA polymerase RBP11-like dimerisation" evidence="7">
    <location>
        <begin position="64"/>
        <end position="132"/>
    </location>
</feature>
<dbReference type="GO" id="GO:0005666">
    <property type="term" value="C:RNA polymerase III complex"/>
    <property type="evidence" value="ECO:0007669"/>
    <property type="project" value="TreeGrafter"/>
</dbReference>
<dbReference type="HAMAP" id="MF_00261">
    <property type="entry name" value="RNApol_arch_Rpo11"/>
    <property type="match status" value="1"/>
</dbReference>
<name>X6LUI7_RETFI</name>
<dbReference type="PANTHER" id="PTHR13946:SF28">
    <property type="entry name" value="DNA-DIRECTED RNA POLYMERASES I AND III SUBUNIT RPAC2"/>
    <property type="match status" value="1"/>
</dbReference>
<accession>X6LUI7</accession>
<comment type="caution">
    <text evidence="8">The sequence shown here is derived from an EMBL/GenBank/DDBJ whole genome shotgun (WGS) entry which is preliminary data.</text>
</comment>
<gene>
    <name evidence="8" type="ORF">RFI_32354</name>
</gene>
<dbReference type="EMBL" id="ASPP01028608">
    <property type="protein sequence ID" value="ETO05041.1"/>
    <property type="molecule type" value="Genomic_DNA"/>
</dbReference>
<feature type="region of interest" description="Disordered" evidence="6">
    <location>
        <begin position="144"/>
        <end position="199"/>
    </location>
</feature>
<evidence type="ECO:0000256" key="1">
    <source>
        <dbReference type="ARBA" id="ARBA00004123"/>
    </source>
</evidence>
<evidence type="ECO:0000256" key="3">
    <source>
        <dbReference type="ARBA" id="ARBA00023163"/>
    </source>
</evidence>
<reference evidence="8 9" key="1">
    <citation type="journal article" date="2013" name="Curr. Biol.">
        <title>The Genome of the Foraminiferan Reticulomyxa filosa.</title>
        <authorList>
            <person name="Glockner G."/>
            <person name="Hulsmann N."/>
            <person name="Schleicher M."/>
            <person name="Noegel A.A."/>
            <person name="Eichinger L."/>
            <person name="Gallinger C."/>
            <person name="Pawlowski J."/>
            <person name="Sierra R."/>
            <person name="Euteneuer U."/>
            <person name="Pillet L."/>
            <person name="Moustafa A."/>
            <person name="Platzer M."/>
            <person name="Groth M."/>
            <person name="Szafranski K."/>
            <person name="Schliwa M."/>
        </authorList>
    </citation>
    <scope>NUCLEOTIDE SEQUENCE [LARGE SCALE GENOMIC DNA]</scope>
</reference>
<dbReference type="AlphaFoldDB" id="X6LUI7"/>
<evidence type="ECO:0000256" key="6">
    <source>
        <dbReference type="SAM" id="MobiDB-lite"/>
    </source>
</evidence>
<keyword evidence="4" id="KW-0539">Nucleus</keyword>
<sequence>MQSQDMTCPANSDTIQVPWEFDESVRAPKLQRVSLCVSRSKERYLWPNDLKRKRYNTIQCANSLEKEDHTLGNVVQWVLSGNPHVDLCAYTIPHPHGNAMSLRIQCQKGKNCDEILKQGCNTLQTICQSLKTAYQESLEAYEENPSAIEEVDTESVKMNIDAPEEKKDTREKSKKSTSKTSKTSDVTMTDKAATKKKQK</sequence>
<evidence type="ECO:0000256" key="4">
    <source>
        <dbReference type="ARBA" id="ARBA00023242"/>
    </source>
</evidence>
<evidence type="ECO:0000313" key="9">
    <source>
        <dbReference type="Proteomes" id="UP000023152"/>
    </source>
</evidence>
<dbReference type="InterPro" id="IPR022905">
    <property type="entry name" value="Rpo11-like"/>
</dbReference>
<dbReference type="GO" id="GO:0003899">
    <property type="term" value="F:DNA-directed RNA polymerase activity"/>
    <property type="evidence" value="ECO:0007669"/>
    <property type="project" value="InterPro"/>
</dbReference>
<dbReference type="InterPro" id="IPR009025">
    <property type="entry name" value="RBP11-like_dimer"/>
</dbReference>
<proteinExistence type="inferred from homology"/>
<dbReference type="CDD" id="cd07029">
    <property type="entry name" value="RNAP_I_III_AC19"/>
    <property type="match status" value="1"/>
</dbReference>
<dbReference type="Pfam" id="PF13656">
    <property type="entry name" value="RNA_pol_L_2"/>
    <property type="match status" value="1"/>
</dbReference>
<dbReference type="InterPro" id="IPR036603">
    <property type="entry name" value="RBP11-like"/>
</dbReference>
<dbReference type="InterPro" id="IPR033898">
    <property type="entry name" value="RNAP_AC19"/>
</dbReference>